<dbReference type="InterPro" id="IPR036974">
    <property type="entry name" value="PUA_sf"/>
</dbReference>
<dbReference type="STRING" id="156892.BM477_04635"/>
<proteinExistence type="inferred from homology"/>
<dbReference type="Pfam" id="PF16198">
    <property type="entry name" value="TruB_C_2"/>
    <property type="match status" value="1"/>
</dbReference>
<keyword evidence="3 5" id="KW-0819">tRNA processing</keyword>
<dbReference type="EMBL" id="MPDM01000004">
    <property type="protein sequence ID" value="OKL49383.1"/>
    <property type="molecule type" value="Genomic_DNA"/>
</dbReference>
<dbReference type="FunFam" id="3.30.2350.10:FF:000011">
    <property type="entry name" value="tRNA pseudouridine synthase B"/>
    <property type="match status" value="1"/>
</dbReference>
<feature type="domain" description="Pseudouridine synthase II N-terminal" evidence="6">
    <location>
        <begin position="33"/>
        <end position="191"/>
    </location>
</feature>
<comment type="caution">
    <text evidence="9">The sequence shown here is derived from an EMBL/GenBank/DDBJ whole genome shotgun (WGS) entry which is preliminary data.</text>
</comment>
<feature type="domain" description="tRNA pseudouridine synthase II TruB subfamily 2 C-terminal" evidence="7">
    <location>
        <begin position="266"/>
        <end position="312"/>
    </location>
</feature>
<dbReference type="HAMAP" id="MF_01080">
    <property type="entry name" value="TruB_bact"/>
    <property type="match status" value="1"/>
</dbReference>
<dbReference type="Gene3D" id="3.30.2350.10">
    <property type="entry name" value="Pseudouridine synthase"/>
    <property type="match status" value="1"/>
</dbReference>
<dbReference type="GO" id="GO:1990481">
    <property type="term" value="P:mRNA pseudouridine synthesis"/>
    <property type="evidence" value="ECO:0007669"/>
    <property type="project" value="TreeGrafter"/>
</dbReference>
<evidence type="ECO:0000313" key="9">
    <source>
        <dbReference type="EMBL" id="OKL49383.1"/>
    </source>
</evidence>
<dbReference type="InterPro" id="IPR015225">
    <property type="entry name" value="tRNA_psdUridine_synth_fam2_C"/>
</dbReference>
<dbReference type="SUPFAM" id="SSF55120">
    <property type="entry name" value="Pseudouridine synthase"/>
    <property type="match status" value="1"/>
</dbReference>
<evidence type="ECO:0000259" key="6">
    <source>
        <dbReference type="Pfam" id="PF01509"/>
    </source>
</evidence>
<dbReference type="InterPro" id="IPR002501">
    <property type="entry name" value="PsdUridine_synth_N"/>
</dbReference>
<reference evidence="10" key="1">
    <citation type="submission" date="2016-11" db="EMBL/GenBank/DDBJ databases">
        <title>Actinomyces gypaetusis sp. nov. isolated from Gypaetus barbatus in Qinghai Tibet Plateau China.</title>
        <authorList>
            <person name="Meng X."/>
        </authorList>
    </citation>
    <scope>NUCLEOTIDE SEQUENCE [LARGE SCALE GENOMIC DNA]</scope>
    <source>
        <strain evidence="10">DSM 15383</strain>
    </source>
</reference>
<comment type="function">
    <text evidence="5">Responsible for synthesis of pseudouridine from uracil-55 in the psi GC loop of transfer RNAs.</text>
</comment>
<dbReference type="Proteomes" id="UP000186465">
    <property type="component" value="Unassembled WGS sequence"/>
</dbReference>
<sequence length="315" mass="33257">MALPRGSVTAQAGLLVLDKPQGRTSHDLVAAVRRLAATKKVGHAGTLDPLATGVLVLGIGQATKLLTYVVGADKTYEATIRLGASTITDDAEGEVTAAAGAENLSLAQIEAGIAQLRGEIMQVPSAVSAIKINGKRSYARVRAGETVELAARPVTIHRFEILSDIETQQLEDGVTVQDLKVLVECSSGTYIRALARDLGEALGCGGHLTQLRRTQVGPFTLADAKTLPELAQAVSEDNEAEAPQGLQTLSLDEACGRYFPTRPVGEELKDLRYGRPISRSNLSGVVAAQDDSGHTVALIEDRGKYARPVYVIDPA</sequence>
<evidence type="ECO:0000256" key="2">
    <source>
        <dbReference type="ARBA" id="ARBA00005642"/>
    </source>
</evidence>
<organism evidence="9 10">
    <name type="scientific">Boudabousia marimammalium</name>
    <dbReference type="NCBI Taxonomy" id="156892"/>
    <lineage>
        <taxon>Bacteria</taxon>
        <taxon>Bacillati</taxon>
        <taxon>Actinomycetota</taxon>
        <taxon>Actinomycetes</taxon>
        <taxon>Actinomycetales</taxon>
        <taxon>Actinomycetaceae</taxon>
        <taxon>Boudabousia</taxon>
    </lineage>
</organism>
<comment type="catalytic activity">
    <reaction evidence="1 5">
        <text>uridine(55) in tRNA = pseudouridine(55) in tRNA</text>
        <dbReference type="Rhea" id="RHEA:42532"/>
        <dbReference type="Rhea" id="RHEA-COMP:10101"/>
        <dbReference type="Rhea" id="RHEA-COMP:10102"/>
        <dbReference type="ChEBI" id="CHEBI:65314"/>
        <dbReference type="ChEBI" id="CHEBI:65315"/>
        <dbReference type="EC" id="5.4.99.25"/>
    </reaction>
</comment>
<dbReference type="CDD" id="cd02573">
    <property type="entry name" value="PseudoU_synth_EcTruB"/>
    <property type="match status" value="1"/>
</dbReference>
<dbReference type="InterPro" id="IPR020103">
    <property type="entry name" value="PsdUridine_synth_cat_dom_sf"/>
</dbReference>
<keyword evidence="4 5" id="KW-0413">Isomerase</keyword>
<dbReference type="GO" id="GO:0003723">
    <property type="term" value="F:RNA binding"/>
    <property type="evidence" value="ECO:0007669"/>
    <property type="project" value="InterPro"/>
</dbReference>
<feature type="active site" description="Nucleophile" evidence="5">
    <location>
        <position position="48"/>
    </location>
</feature>
<accession>A0A1Q5PPD3</accession>
<evidence type="ECO:0000313" key="10">
    <source>
        <dbReference type="Proteomes" id="UP000186465"/>
    </source>
</evidence>
<dbReference type="InterPro" id="IPR015947">
    <property type="entry name" value="PUA-like_sf"/>
</dbReference>
<keyword evidence="10" id="KW-1185">Reference proteome</keyword>
<evidence type="ECO:0000259" key="7">
    <source>
        <dbReference type="Pfam" id="PF09142"/>
    </source>
</evidence>
<dbReference type="GO" id="GO:0031119">
    <property type="term" value="P:tRNA pseudouridine synthesis"/>
    <property type="evidence" value="ECO:0007669"/>
    <property type="project" value="UniProtKB-UniRule"/>
</dbReference>
<dbReference type="EC" id="5.4.99.25" evidence="5"/>
<dbReference type="NCBIfam" id="TIGR00431">
    <property type="entry name" value="TruB"/>
    <property type="match status" value="1"/>
</dbReference>
<name>A0A1Q5PPD3_9ACTO</name>
<dbReference type="SUPFAM" id="SSF88697">
    <property type="entry name" value="PUA domain-like"/>
    <property type="match status" value="1"/>
</dbReference>
<dbReference type="PANTHER" id="PTHR13767">
    <property type="entry name" value="TRNA-PSEUDOURIDINE SYNTHASE"/>
    <property type="match status" value="1"/>
</dbReference>
<dbReference type="Pfam" id="PF01509">
    <property type="entry name" value="TruB_N"/>
    <property type="match status" value="1"/>
</dbReference>
<gene>
    <name evidence="5" type="primary">truB</name>
    <name evidence="9" type="ORF">BM477_04635</name>
</gene>
<evidence type="ECO:0000256" key="1">
    <source>
        <dbReference type="ARBA" id="ARBA00000385"/>
    </source>
</evidence>
<dbReference type="InterPro" id="IPR014780">
    <property type="entry name" value="tRNA_psdUridine_synth_TruB"/>
</dbReference>
<dbReference type="GO" id="GO:0160148">
    <property type="term" value="F:tRNA pseudouridine(55) synthase activity"/>
    <property type="evidence" value="ECO:0007669"/>
    <property type="project" value="UniProtKB-EC"/>
</dbReference>
<evidence type="ECO:0000256" key="5">
    <source>
        <dbReference type="HAMAP-Rule" id="MF_01080"/>
    </source>
</evidence>
<evidence type="ECO:0000256" key="4">
    <source>
        <dbReference type="ARBA" id="ARBA00023235"/>
    </source>
</evidence>
<dbReference type="AlphaFoldDB" id="A0A1Q5PPD3"/>
<protein>
    <recommendedName>
        <fullName evidence="5">tRNA pseudouridine synthase B</fullName>
        <ecNumber evidence="5">5.4.99.25</ecNumber>
    </recommendedName>
    <alternativeName>
        <fullName evidence="5">tRNA pseudouridine(55) synthase</fullName>
        <shortName evidence="5">Psi55 synthase</shortName>
    </alternativeName>
    <alternativeName>
        <fullName evidence="5">tRNA pseudouridylate synthase</fullName>
    </alternativeName>
    <alternativeName>
        <fullName evidence="5">tRNA-uridine isomerase</fullName>
    </alternativeName>
</protein>
<comment type="similarity">
    <text evidence="2 5">Belongs to the pseudouridine synthase TruB family. Type 1 subfamily.</text>
</comment>
<feature type="domain" description="tRNA pseudouridylate synthase B C-terminal" evidence="8">
    <location>
        <begin position="192"/>
        <end position="238"/>
    </location>
</feature>
<evidence type="ECO:0000256" key="3">
    <source>
        <dbReference type="ARBA" id="ARBA00022694"/>
    </source>
</evidence>
<dbReference type="InterPro" id="IPR032819">
    <property type="entry name" value="TruB_C"/>
</dbReference>
<dbReference type="Pfam" id="PF09142">
    <property type="entry name" value="TruB_C"/>
    <property type="match status" value="1"/>
</dbReference>
<dbReference type="Gene3D" id="2.30.130.10">
    <property type="entry name" value="PUA domain"/>
    <property type="match status" value="1"/>
</dbReference>
<evidence type="ECO:0000259" key="8">
    <source>
        <dbReference type="Pfam" id="PF16198"/>
    </source>
</evidence>
<dbReference type="PANTHER" id="PTHR13767:SF2">
    <property type="entry name" value="PSEUDOURIDYLATE SYNTHASE TRUB1"/>
    <property type="match status" value="1"/>
</dbReference>